<dbReference type="OrthoDB" id="7824457at2759"/>
<sequence length="342" mass="39531">MEMEMRDRLYNLMVNHSFMSRATVTESMAKFAILSLESSDAMEKTVIRILLAIEDKYRIYFDSYQKELELQRIAAQTLSHLIQRYKIIMQVDVSCTCPHIYEIESEEAIINKYYMHYQVIASSNQSQSWAIHSLRPYVLLFRRECAKLDQDEDSPFILGDVFHKPIKFFMDLVDELFAYFHSCHLQLDCAARLLDPLDLGSLENYQKLLAPNEDFDEYFMHNMSFCKCLRLPPKCPQFESHQKIKDQAEPYVSHAKKSRCARRIARMAATGQQSPKPEGNGSERKASVVSNRSERVTTSISLESNPSAEQTVVVNPQHERTLADQLLNAFTIVSRSFPVTNS</sequence>
<accession>A0A9P9YHG6</accession>
<feature type="region of interest" description="Disordered" evidence="1">
    <location>
        <begin position="268"/>
        <end position="313"/>
    </location>
</feature>
<evidence type="ECO:0000313" key="2">
    <source>
        <dbReference type="EMBL" id="KAI8037053.1"/>
    </source>
</evidence>
<comment type="caution">
    <text evidence="2">The sequence shown here is derived from an EMBL/GenBank/DDBJ whole genome shotgun (WGS) entry which is preliminary data.</text>
</comment>
<dbReference type="EMBL" id="JAMKOV010000014">
    <property type="protein sequence ID" value="KAI8037053.1"/>
    <property type="molecule type" value="Genomic_DNA"/>
</dbReference>
<dbReference type="Proteomes" id="UP001059596">
    <property type="component" value="Unassembled WGS sequence"/>
</dbReference>
<protein>
    <submittedName>
        <fullName evidence="2">Uncharacterized protein</fullName>
    </submittedName>
</protein>
<reference evidence="2" key="1">
    <citation type="journal article" date="2023" name="Genome Biol. Evol.">
        <title>Long-read-based Genome Assembly of Drosophila gunungcola Reveals Fewer Chemosensory Genes in Flower-breeding Species.</title>
        <authorList>
            <person name="Negi A."/>
            <person name="Liao B.Y."/>
            <person name="Yeh S.D."/>
        </authorList>
    </citation>
    <scope>NUCLEOTIDE SEQUENCE</scope>
    <source>
        <strain evidence="2">Sukarami</strain>
    </source>
</reference>
<name>A0A9P9YHG6_9MUSC</name>
<dbReference type="AlphaFoldDB" id="A0A9P9YHG6"/>
<gene>
    <name evidence="2" type="ORF">M5D96_010370</name>
</gene>
<feature type="compositionally biased region" description="Polar residues" evidence="1">
    <location>
        <begin position="288"/>
        <end position="313"/>
    </location>
</feature>
<evidence type="ECO:0000313" key="3">
    <source>
        <dbReference type="Proteomes" id="UP001059596"/>
    </source>
</evidence>
<proteinExistence type="predicted"/>
<keyword evidence="3" id="KW-1185">Reference proteome</keyword>
<organism evidence="2 3">
    <name type="scientific">Drosophila gunungcola</name>
    <name type="common">fruit fly</name>
    <dbReference type="NCBI Taxonomy" id="103775"/>
    <lineage>
        <taxon>Eukaryota</taxon>
        <taxon>Metazoa</taxon>
        <taxon>Ecdysozoa</taxon>
        <taxon>Arthropoda</taxon>
        <taxon>Hexapoda</taxon>
        <taxon>Insecta</taxon>
        <taxon>Pterygota</taxon>
        <taxon>Neoptera</taxon>
        <taxon>Endopterygota</taxon>
        <taxon>Diptera</taxon>
        <taxon>Brachycera</taxon>
        <taxon>Muscomorpha</taxon>
        <taxon>Ephydroidea</taxon>
        <taxon>Drosophilidae</taxon>
        <taxon>Drosophila</taxon>
        <taxon>Sophophora</taxon>
    </lineage>
</organism>
<evidence type="ECO:0000256" key="1">
    <source>
        <dbReference type="SAM" id="MobiDB-lite"/>
    </source>
</evidence>